<reference evidence="2 3" key="1">
    <citation type="submission" date="2018-11" db="EMBL/GenBank/DDBJ databases">
        <authorList>
            <person name="Kleinhagauer T."/>
            <person name="Glaeser S.P."/>
            <person name="Spergser J."/>
            <person name="Ruckert C."/>
            <person name="Kaempfer P."/>
            <person name="Busse H.-J."/>
        </authorList>
    </citation>
    <scope>NUCLEOTIDE SEQUENCE [LARGE SCALE GENOMIC DNA]</scope>
    <source>
        <strain evidence="2 3">200CH</strain>
    </source>
</reference>
<feature type="region of interest" description="Disordered" evidence="1">
    <location>
        <begin position="100"/>
        <end position="151"/>
    </location>
</feature>
<dbReference type="EMBL" id="CP033896">
    <property type="protein sequence ID" value="AZA14002.1"/>
    <property type="molecule type" value="Genomic_DNA"/>
</dbReference>
<evidence type="ECO:0000313" key="3">
    <source>
        <dbReference type="Proteomes" id="UP000269019"/>
    </source>
</evidence>
<feature type="region of interest" description="Disordered" evidence="1">
    <location>
        <begin position="239"/>
        <end position="326"/>
    </location>
</feature>
<evidence type="ECO:0000313" key="2">
    <source>
        <dbReference type="EMBL" id="AZA14002.1"/>
    </source>
</evidence>
<feature type="compositionally biased region" description="Basic and acidic residues" evidence="1">
    <location>
        <begin position="131"/>
        <end position="151"/>
    </location>
</feature>
<dbReference type="KEGG" id="ccho:CCHOA_08050"/>
<protein>
    <submittedName>
        <fullName evidence="2">Uncharacterized protein</fullName>
    </submittedName>
</protein>
<dbReference type="AlphaFoldDB" id="A0A3G6J869"/>
<sequence length="326" mass="36087">MRCTLVFAFHNPPSFQEITDVADTVRQLPHATVHNITHHDDELRVVVEYTPGNHPNSAPSTNTNPLLQAVFDKTANETTRRAKVRLGQLFDDLEDQVRQYSASDRTARPASRSAAEQQHPRPAQQPANNDESNRRTEHDDTARRESDSVSDSVLRDWIDQSASLGERVKDAAQQHADRVNDFTGLVDDLARRAFGDTPQKTFGDIGEQFLASLRNLGTTNSTPDMKRTADSTVEDAVIVPDNPADLVDEPQAPRDTTACQASDDSAADRGEHSEASDIADSSANDYGRHARRSEDHHPRTGQADGRPSWGGVWDAIRPENDEKPQD</sequence>
<feature type="compositionally biased region" description="Basic and acidic residues" evidence="1">
    <location>
        <begin position="286"/>
        <end position="298"/>
    </location>
</feature>
<accession>A0A3G6J869</accession>
<evidence type="ECO:0000256" key="1">
    <source>
        <dbReference type="SAM" id="MobiDB-lite"/>
    </source>
</evidence>
<gene>
    <name evidence="2" type="ORF">CCHOA_08050</name>
</gene>
<dbReference type="Proteomes" id="UP000269019">
    <property type="component" value="Chromosome"/>
</dbReference>
<name>A0A3G6J869_9CORY</name>
<proteinExistence type="predicted"/>
<feature type="compositionally biased region" description="Basic and acidic residues" evidence="1">
    <location>
        <begin position="266"/>
        <end position="275"/>
    </location>
</feature>
<keyword evidence="3" id="KW-1185">Reference proteome</keyword>
<feature type="compositionally biased region" description="Basic and acidic residues" evidence="1">
    <location>
        <begin position="316"/>
        <end position="326"/>
    </location>
</feature>
<organism evidence="2 3">
    <name type="scientific">Corynebacterium choanae</name>
    <dbReference type="NCBI Taxonomy" id="1862358"/>
    <lineage>
        <taxon>Bacteria</taxon>
        <taxon>Bacillati</taxon>
        <taxon>Actinomycetota</taxon>
        <taxon>Actinomycetes</taxon>
        <taxon>Mycobacteriales</taxon>
        <taxon>Corynebacteriaceae</taxon>
        <taxon>Corynebacterium</taxon>
    </lineage>
</organism>